<keyword evidence="2" id="KW-1185">Reference proteome</keyword>
<protein>
    <submittedName>
        <fullName evidence="1">Uncharacterized protein</fullName>
    </submittedName>
</protein>
<organism evidence="1 2">
    <name type="scientific">Catharanthus roseus</name>
    <name type="common">Madagascar periwinkle</name>
    <name type="synonym">Vinca rosea</name>
    <dbReference type="NCBI Taxonomy" id="4058"/>
    <lineage>
        <taxon>Eukaryota</taxon>
        <taxon>Viridiplantae</taxon>
        <taxon>Streptophyta</taxon>
        <taxon>Embryophyta</taxon>
        <taxon>Tracheophyta</taxon>
        <taxon>Spermatophyta</taxon>
        <taxon>Magnoliopsida</taxon>
        <taxon>eudicotyledons</taxon>
        <taxon>Gunneridae</taxon>
        <taxon>Pentapetalae</taxon>
        <taxon>asterids</taxon>
        <taxon>lamiids</taxon>
        <taxon>Gentianales</taxon>
        <taxon>Apocynaceae</taxon>
        <taxon>Rauvolfioideae</taxon>
        <taxon>Vinceae</taxon>
        <taxon>Catharanthinae</taxon>
        <taxon>Catharanthus</taxon>
    </lineage>
</organism>
<proteinExistence type="predicted"/>
<dbReference type="EMBL" id="CM044708">
    <property type="protein sequence ID" value="KAI5650976.1"/>
    <property type="molecule type" value="Genomic_DNA"/>
</dbReference>
<evidence type="ECO:0000313" key="2">
    <source>
        <dbReference type="Proteomes" id="UP001060085"/>
    </source>
</evidence>
<gene>
    <name evidence="1" type="ORF">M9H77_36981</name>
</gene>
<dbReference type="Proteomes" id="UP001060085">
    <property type="component" value="Linkage Group LG08"/>
</dbReference>
<comment type="caution">
    <text evidence="1">The sequence shown here is derived from an EMBL/GenBank/DDBJ whole genome shotgun (WGS) entry which is preliminary data.</text>
</comment>
<reference evidence="2" key="1">
    <citation type="journal article" date="2023" name="Nat. Plants">
        <title>Single-cell RNA sequencing provides a high-resolution roadmap for understanding the multicellular compartmentation of specialized metabolism.</title>
        <authorList>
            <person name="Sun S."/>
            <person name="Shen X."/>
            <person name="Li Y."/>
            <person name="Li Y."/>
            <person name="Wang S."/>
            <person name="Li R."/>
            <person name="Zhang H."/>
            <person name="Shen G."/>
            <person name="Guo B."/>
            <person name="Wei J."/>
            <person name="Xu J."/>
            <person name="St-Pierre B."/>
            <person name="Chen S."/>
            <person name="Sun C."/>
        </authorList>
    </citation>
    <scope>NUCLEOTIDE SEQUENCE [LARGE SCALE GENOMIC DNA]</scope>
</reference>
<accession>A0ACB9ZTB0</accession>
<name>A0ACB9ZTB0_CATRO</name>
<evidence type="ECO:0000313" key="1">
    <source>
        <dbReference type="EMBL" id="KAI5650976.1"/>
    </source>
</evidence>
<sequence>MITLDGIGILHESTLEIQHVVILGHIDTSTFSFYFISKLLMPFLYALQTMNMDATHPISVVLFWDSEHAKDVFSPYFTRAVKKTWTFTLMVTHDQLVRKTFKHQGMNPNRLSKYGSEEQIDDLIESCTIILLDWNDPMTDLQFGIRDPCLKRYPISPSITPDGLYVQESMYYMVKSSIRLDGRCNIVCTLKMNEKSCSCGKWQEYTLPFFHAIVVYKDNGTRLDAYVPDIYS</sequence>